<feature type="compositionally biased region" description="Polar residues" evidence="2">
    <location>
        <begin position="986"/>
        <end position="1013"/>
    </location>
</feature>
<feature type="transmembrane region" description="Helical" evidence="3">
    <location>
        <begin position="77"/>
        <end position="95"/>
    </location>
</feature>
<dbReference type="PANTHER" id="PTHR21859">
    <property type="entry name" value="ACROSOME-SPECIFIC PROTEIN"/>
    <property type="match status" value="1"/>
</dbReference>
<organism evidence="5 6">
    <name type="scientific">Dipodomys ordii</name>
    <name type="common">Ord's kangaroo rat</name>
    <dbReference type="NCBI Taxonomy" id="10020"/>
    <lineage>
        <taxon>Eukaryota</taxon>
        <taxon>Metazoa</taxon>
        <taxon>Chordata</taxon>
        <taxon>Craniata</taxon>
        <taxon>Vertebrata</taxon>
        <taxon>Euteleostomi</taxon>
        <taxon>Mammalia</taxon>
        <taxon>Eutheria</taxon>
        <taxon>Euarchontoglires</taxon>
        <taxon>Glires</taxon>
        <taxon>Rodentia</taxon>
        <taxon>Castorimorpha</taxon>
        <taxon>Heteromyidae</taxon>
        <taxon>Dipodomyinae</taxon>
        <taxon>Dipodomys</taxon>
    </lineage>
</organism>
<feature type="domain" description="SPATA31" evidence="4">
    <location>
        <begin position="379"/>
        <end position="738"/>
    </location>
</feature>
<sequence>MASVTVPISACNASSPAKQPSDDDDAMGTIPPSQATPRAQLLKSDSAIQMMENFLFNLKSDNTPWLSPSITTAAMDLILAFLCGLGLFYLITLYIPSNPPLPPPETRKKPRKGEERIQVSVFVSQCHVEKRGHIKSRRKSSTMKDRSCSREQLEEIYDLITLLTSYIGKLHDSSSFHDILGGNGLGEMLDSECSADHQSSWQTEEDSFTNTVFPVASPAPSTDCLEPLDVPLSTVLISSSGSLGSHTSQSVFQPPETLNLLGDSISPPIHSSSPVSSQPVACPPSMPDPILGFSPCDLMETPPGTTPPATNLDIQELLETEISNKPTLDVCQGREKEGEDKEEKSLRNILSSLDSEQDTATPQSFCNTKGKPEQLARPQQLILSGISANHLRQDGTQLFWGLPSLHSESLMHLSWKQTRSSSVQRLSFAFNYICSTEPQPKEAPRLSQAETLRPNMDESERWSQNIPPTVSQIHTEPHLPCSIQNHPPPSPSKIRNVPYSPLQQRKQPFILNEHQDLDRSLQQLNGRKELASKLQTTAEALIPPTGNLPQVSKDSQTYKLVSNLFGDSMSSNIQEHKETTTRDEQQHGCSLRQTVSQDLMQLPGKLTVNGQRQAQCKHELLAQTSQPSAIPCKGSNCVQKIDLAMVALNDPSKGVEHYQERDLSEDQAWSSGSTLVKGCKANLSEGDCIIPKTSQNQTSSYLPNTSNKKHVEKVLTFHMGRKLNQMKEGMIPVCVRQSCLAASHASPKPNAHVTSTNQSSYKCLPAIANTSQELSFLDAQTLLILETHIVRYRVRHKWDPQMQISDPGTLNLHETPALPLVQPAISSPPSTDSQVSSIAKVANSQEDLQEGLVEKMVKKMLSPTVQDPFSVHKPTELLKTQSSTLSGDIHGPAEAAPSRQDSLDVQYPRKNRPVLETGQGRLKPSPNLAVSMHEPGEMSGSIAFEEPCLSRTSPYIKGMSQLSVAETSETVEIKETPPPTGGASVIENSKIMNNGNISGSPKTEKSCSPSSRSILQDPVYTDLKSWVVSEIQKQVELKLEKQFQHQKAGIFQHGHTDKLSTQVSLPSWASGSTSQIMTGSKISTPQIKRSLKLGTRPSQEQPETKSSRAQVTGKNQSKMFTASDGRQGCRKLASGLPEERRAVVRPSQSCGLSPLVEVNEQGAIGRKSFPTSPQKAHNSTESNVHKRVQNFLHFANASTKERRQNNPLPKAKCSSVLTQRKPFMHSVTTEAQTLMTAVGKIVVDKLGLQHGDGPPEVHKGKPQTLLHRHFSYQTGSCDYQESSMIGNKGHGHQTGHKDPRYPPIKIKWAADRVRDVQRARVCSQLLPK</sequence>
<accession>A0A1S3GQY8</accession>
<feature type="region of interest" description="Disordered" evidence="2">
    <location>
        <begin position="883"/>
        <end position="927"/>
    </location>
</feature>
<keyword evidence="5" id="KW-1185">Reference proteome</keyword>
<keyword evidence="3" id="KW-1133">Transmembrane helix</keyword>
<evidence type="ECO:0000313" key="5">
    <source>
        <dbReference type="Proteomes" id="UP000081671"/>
    </source>
</evidence>
<feature type="region of interest" description="Disordered" evidence="2">
    <location>
        <begin position="968"/>
        <end position="1013"/>
    </location>
</feature>
<evidence type="ECO:0000256" key="2">
    <source>
        <dbReference type="SAM" id="MobiDB-lite"/>
    </source>
</evidence>
<dbReference type="InParanoid" id="A0A1S3GQY8"/>
<feature type="region of interest" description="Disordered" evidence="2">
    <location>
        <begin position="1068"/>
        <end position="1128"/>
    </location>
</feature>
<keyword evidence="3" id="KW-0472">Membrane</keyword>
<feature type="region of interest" description="Disordered" evidence="2">
    <location>
        <begin position="1"/>
        <end position="35"/>
    </location>
</feature>
<proteinExistence type="inferred from homology"/>
<evidence type="ECO:0000259" key="4">
    <source>
        <dbReference type="Pfam" id="PF14650"/>
    </source>
</evidence>
<evidence type="ECO:0000256" key="3">
    <source>
        <dbReference type="SAM" id="Phobius"/>
    </source>
</evidence>
<keyword evidence="3" id="KW-0812">Transmembrane</keyword>
<reference evidence="6" key="1">
    <citation type="submission" date="2025-08" db="UniProtKB">
        <authorList>
            <consortium name="RefSeq"/>
        </authorList>
    </citation>
    <scope>IDENTIFICATION</scope>
    <source>
        <tissue evidence="6">Kidney</tissue>
    </source>
</reference>
<feature type="region of interest" description="Disordered" evidence="2">
    <location>
        <begin position="354"/>
        <end position="373"/>
    </location>
</feature>
<feature type="compositionally biased region" description="Polar residues" evidence="2">
    <location>
        <begin position="1068"/>
        <end position="1087"/>
    </location>
</feature>
<dbReference type="PANTHER" id="PTHR21859:SF58">
    <property type="entry name" value="SPERMATOGENESIS-ASSOCIATED PROTEIN 31E1"/>
    <property type="match status" value="1"/>
</dbReference>
<dbReference type="RefSeq" id="XP_012890372.1">
    <property type="nucleotide sequence ID" value="XM_013034918.1"/>
</dbReference>
<evidence type="ECO:0000313" key="6">
    <source>
        <dbReference type="RefSeq" id="XP_012890372.1"/>
    </source>
</evidence>
<dbReference type="KEGG" id="dord:105999793"/>
<dbReference type="OrthoDB" id="9634409at2759"/>
<dbReference type="GeneID" id="105999793"/>
<dbReference type="Proteomes" id="UP000081671">
    <property type="component" value="Unplaced"/>
</dbReference>
<feature type="compositionally biased region" description="Polar residues" evidence="2">
    <location>
        <begin position="354"/>
        <end position="367"/>
    </location>
</feature>
<protein>
    <submittedName>
        <fullName evidence="6">Spermatogenesis-associated protein 31E1-like</fullName>
    </submittedName>
</protein>
<comment type="similarity">
    <text evidence="1">Belongs to the SPATA31 family.</text>
</comment>
<name>A0A1S3GQY8_DIPOR</name>
<feature type="compositionally biased region" description="Polar residues" evidence="2">
    <location>
        <begin position="1107"/>
        <end position="1120"/>
    </location>
</feature>
<gene>
    <name evidence="6" type="primary">LOC105999793</name>
</gene>
<dbReference type="Pfam" id="PF14650">
    <property type="entry name" value="FAM75"/>
    <property type="match status" value="1"/>
</dbReference>
<evidence type="ECO:0000256" key="1">
    <source>
        <dbReference type="ARBA" id="ARBA00035009"/>
    </source>
</evidence>
<dbReference type="InterPro" id="IPR039509">
    <property type="entry name" value="SPATA31"/>
</dbReference>